<dbReference type="InterPro" id="IPR013783">
    <property type="entry name" value="Ig-like_fold"/>
</dbReference>
<dbReference type="Gene3D" id="2.60.40.10">
    <property type="entry name" value="Immunoglobulins"/>
    <property type="match status" value="1"/>
</dbReference>
<name>A0ABU2S113_9ACTN</name>
<gene>
    <name evidence="3" type="ORF">RM779_01385</name>
</gene>
<dbReference type="InterPro" id="IPR049366">
    <property type="entry name" value="RGL11_C"/>
</dbReference>
<organism evidence="3 4">
    <name type="scientific">Streptomyces johnsoniae</name>
    <dbReference type="NCBI Taxonomy" id="3075532"/>
    <lineage>
        <taxon>Bacteria</taxon>
        <taxon>Bacillati</taxon>
        <taxon>Actinomycetota</taxon>
        <taxon>Actinomycetes</taxon>
        <taxon>Kitasatosporales</taxon>
        <taxon>Streptomycetaceae</taxon>
        <taxon>Streptomyces</taxon>
    </lineage>
</organism>
<dbReference type="Pfam" id="PF18370">
    <property type="entry name" value="RGI_lyase"/>
    <property type="match status" value="1"/>
</dbReference>
<proteinExistence type="predicted"/>
<dbReference type="Proteomes" id="UP001183615">
    <property type="component" value="Unassembled WGS sequence"/>
</dbReference>
<feature type="domain" description="Rhamnogalacturonan lyase family 11 C-terminal" evidence="2">
    <location>
        <begin position="158"/>
        <end position="619"/>
    </location>
</feature>
<keyword evidence="3" id="KW-0456">Lyase</keyword>
<evidence type="ECO:0000313" key="3">
    <source>
        <dbReference type="EMBL" id="MDT0441255.1"/>
    </source>
</evidence>
<dbReference type="EMBL" id="JAVREV010000001">
    <property type="protein sequence ID" value="MDT0441255.1"/>
    <property type="molecule type" value="Genomic_DNA"/>
</dbReference>
<evidence type="ECO:0000259" key="1">
    <source>
        <dbReference type="Pfam" id="PF18370"/>
    </source>
</evidence>
<dbReference type="CDD" id="cd10318">
    <property type="entry name" value="RGL11"/>
    <property type="match status" value="1"/>
</dbReference>
<evidence type="ECO:0000259" key="2">
    <source>
        <dbReference type="Pfam" id="PF21348"/>
    </source>
</evidence>
<dbReference type="PANTHER" id="PTHR43118">
    <property type="entry name" value="RHAMNOGALACTURONAN LYASE (EUROFUNG)"/>
    <property type="match status" value="1"/>
</dbReference>
<dbReference type="PROSITE" id="PS51318">
    <property type="entry name" value="TAT"/>
    <property type="match status" value="1"/>
</dbReference>
<reference evidence="4" key="1">
    <citation type="submission" date="2023-07" db="EMBL/GenBank/DDBJ databases">
        <title>30 novel species of actinomycetes from the DSMZ collection.</title>
        <authorList>
            <person name="Nouioui I."/>
        </authorList>
    </citation>
    <scope>NUCLEOTIDE SEQUENCE [LARGE SCALE GENOMIC DNA]</scope>
    <source>
        <strain evidence="4">DSM 41886</strain>
    </source>
</reference>
<dbReference type="InterPro" id="IPR028994">
    <property type="entry name" value="Integrin_alpha_N"/>
</dbReference>
<sequence length="635" mass="66643">MRSEHRKTDGRRGRLLLSAALAGVVATGGLTALAHASEEETPPAASGAAPGALPAGTYQMDRLDRGLVSVGTGEGNLVSWRLLATDADDIAFHLYRDGTRVTDEPLSGVTNFLDEGAPADAEYTVGTVTDGAEVRDAARALNMPNAQTDIPISSPGDGYVANDASVGDLNGDGELEIVLKWDPDNAKDNSQSGVTGNVYLDAYTLGGDQLWRIDLGRNIRAGAHYTQFQVFDYDGDGSAEVAAKTADGTVDGAGTVIGDADADHRNDGGYILEGPEFLTMFDGATGAAVDTVDYVPGRGNVADWGDDYGNRADRFLAGTAYLDGQRPSLIMARGYYTRSVVAAWDFDGSSLSQRWVFDSDEAGGQYEGQGSHSLSVGDLDGDGNDEIAYGSMAVDDDGSPLWNAGTGHGDAQHLGDLDPARDGLELFKVSEDSSKPGSLLLDAATGDILWETASGSDNGRGVGGDVWDGSPGAEFWSNADGSLRNTAGEEIGRKPSSANFLSWWDGDLTRELLDGTHIDKYGPDGDTRLLTGEGVASNNGTKATPALSADILGDWREEVIWRTEDNSALRVYATDIPTEHAIPALMQDRQYRTGIAWQNTAYNQPPHPGFAIGPGMADVAPSDLAGVPAGGAARP</sequence>
<dbReference type="Pfam" id="PF21348">
    <property type="entry name" value="RGL11_C"/>
    <property type="match status" value="1"/>
</dbReference>
<comment type="caution">
    <text evidence="3">The sequence shown here is derived from an EMBL/GenBank/DDBJ whole genome shotgun (WGS) entry which is preliminary data.</text>
</comment>
<feature type="domain" description="Rhamnogalacturonan I lyase beta-sheet" evidence="1">
    <location>
        <begin position="59"/>
        <end position="138"/>
    </location>
</feature>
<dbReference type="RefSeq" id="WP_311614884.1">
    <property type="nucleotide sequence ID" value="NZ_JAVREV010000001.1"/>
</dbReference>
<dbReference type="InterPro" id="IPR034641">
    <property type="entry name" value="RGL11"/>
</dbReference>
<evidence type="ECO:0000313" key="4">
    <source>
        <dbReference type="Proteomes" id="UP001183615"/>
    </source>
</evidence>
<accession>A0ABU2S113</accession>
<protein>
    <submittedName>
        <fullName evidence="3">Rhamnogalacturonan lyase</fullName>
    </submittedName>
</protein>
<dbReference type="InterPro" id="IPR006311">
    <property type="entry name" value="TAT_signal"/>
</dbReference>
<dbReference type="GO" id="GO:0016829">
    <property type="term" value="F:lyase activity"/>
    <property type="evidence" value="ECO:0007669"/>
    <property type="project" value="UniProtKB-KW"/>
</dbReference>
<dbReference type="InterPro" id="IPR041624">
    <property type="entry name" value="RGI_lyase"/>
</dbReference>
<keyword evidence="4" id="KW-1185">Reference proteome</keyword>
<dbReference type="SUPFAM" id="SSF69318">
    <property type="entry name" value="Integrin alpha N-terminal domain"/>
    <property type="match status" value="1"/>
</dbReference>
<dbReference type="PANTHER" id="PTHR43118:SF1">
    <property type="entry name" value="RHAMNOGALACTURONAN LYASE (EUROFUNG)"/>
    <property type="match status" value="1"/>
</dbReference>